<feature type="domain" description="PPIase FKBP-type" evidence="8">
    <location>
        <begin position="6"/>
        <end position="106"/>
    </location>
</feature>
<dbReference type="InterPro" id="IPR046357">
    <property type="entry name" value="PPIase_dom_sf"/>
</dbReference>
<dbReference type="InterPro" id="IPR054016">
    <property type="entry name" value="FKBP26_IF"/>
</dbReference>
<evidence type="ECO:0000313" key="10">
    <source>
        <dbReference type="Proteomes" id="UP000509594"/>
    </source>
</evidence>
<keyword evidence="4 5" id="KW-0413">Isomerase</keyword>
<evidence type="ECO:0000313" key="9">
    <source>
        <dbReference type="EMBL" id="QLC49819.1"/>
    </source>
</evidence>
<evidence type="ECO:0000256" key="6">
    <source>
        <dbReference type="RuleBase" id="RU003915"/>
    </source>
</evidence>
<dbReference type="InterPro" id="IPR001179">
    <property type="entry name" value="PPIase_FKBP_dom"/>
</dbReference>
<evidence type="ECO:0000259" key="8">
    <source>
        <dbReference type="PROSITE" id="PS50059"/>
    </source>
</evidence>
<dbReference type="OrthoDB" id="8615at2157"/>
<dbReference type="Pfam" id="PF00254">
    <property type="entry name" value="FKBP_C"/>
    <property type="match status" value="1"/>
</dbReference>
<protein>
    <recommendedName>
        <fullName evidence="6">Peptidyl-prolyl cis-trans isomerase</fullName>
        <ecNumber evidence="6">5.2.1.8</ecNumber>
    </recommendedName>
</protein>
<dbReference type="PROSITE" id="PS50059">
    <property type="entry name" value="FKBP_PPIASE"/>
    <property type="match status" value="1"/>
</dbReference>
<comment type="similarity">
    <text evidence="2 6">Belongs to the FKBP-type PPIase family.</text>
</comment>
<evidence type="ECO:0000256" key="5">
    <source>
        <dbReference type="PROSITE-ProRule" id="PRU00277"/>
    </source>
</evidence>
<organism evidence="9 10">
    <name type="scientific">Methanolobus zinderi</name>
    <dbReference type="NCBI Taxonomy" id="536044"/>
    <lineage>
        <taxon>Archaea</taxon>
        <taxon>Methanobacteriati</taxon>
        <taxon>Methanobacteriota</taxon>
        <taxon>Stenosarchaea group</taxon>
        <taxon>Methanomicrobia</taxon>
        <taxon>Methanosarcinales</taxon>
        <taxon>Methanosarcinaceae</taxon>
        <taxon>Methanolobus</taxon>
    </lineage>
</organism>
<dbReference type="Gene3D" id="3.10.50.40">
    <property type="match status" value="1"/>
</dbReference>
<evidence type="ECO:0000256" key="4">
    <source>
        <dbReference type="ARBA" id="ARBA00023235"/>
    </source>
</evidence>
<dbReference type="EMBL" id="CP058215">
    <property type="protein sequence ID" value="QLC49819.1"/>
    <property type="molecule type" value="Genomic_DNA"/>
</dbReference>
<name>A0A7D5E7S8_9EURY</name>
<feature type="region of interest" description="Disordered" evidence="7">
    <location>
        <begin position="227"/>
        <end position="253"/>
    </location>
</feature>
<dbReference type="Proteomes" id="UP000509594">
    <property type="component" value="Chromosome"/>
</dbReference>
<dbReference type="GeneID" id="55821197"/>
<evidence type="ECO:0000256" key="3">
    <source>
        <dbReference type="ARBA" id="ARBA00023110"/>
    </source>
</evidence>
<evidence type="ECO:0000256" key="1">
    <source>
        <dbReference type="ARBA" id="ARBA00000971"/>
    </source>
</evidence>
<sequence>MAIEKGDFIKIQYTGKFNEGMVFDTTDEEVAKENGIYTPRGVYGGDVVVVGSGQTIKGLDEDFEGKEEGYSGSITVPAEKAFGPHNPALVETLSVTKLKDQLKDQKPYPGMGIELNGKRGVIIQVIGRRVRVDFNHALAGKEVEYEYTIEKKLEDNVEKVKGLIALYTGIEDIETEVTEDLIQIYTPIELSFNQRWLVSKVNIANELIERLGIPNLEYIERHPYVPPEEEAAAAAPVEEESEAEAEEAEQSEE</sequence>
<proteinExistence type="inferred from homology"/>
<evidence type="ECO:0000256" key="7">
    <source>
        <dbReference type="SAM" id="MobiDB-lite"/>
    </source>
</evidence>
<dbReference type="PANTHER" id="PTHR47861:SF2">
    <property type="entry name" value="LONG-TYPE PEPTIDYL-PROLYL CIS-TRANS ISOMERASE"/>
    <property type="match status" value="1"/>
</dbReference>
<dbReference type="InterPro" id="IPR048261">
    <property type="entry name" value="SlpA/SlyD-like_ins_sf"/>
</dbReference>
<keyword evidence="3 5" id="KW-0697">Rotamase</keyword>
<dbReference type="EC" id="5.2.1.8" evidence="6"/>
<gene>
    <name evidence="9" type="ORF">HWN40_05940</name>
</gene>
<dbReference type="PANTHER" id="PTHR47861">
    <property type="entry name" value="FKBP-TYPE PEPTIDYL-PROLYL CIS-TRANS ISOMERASE SLYD"/>
    <property type="match status" value="1"/>
</dbReference>
<accession>A0A7D5E7S8</accession>
<comment type="catalytic activity">
    <reaction evidence="1 5 6">
        <text>[protein]-peptidylproline (omega=180) = [protein]-peptidylproline (omega=0)</text>
        <dbReference type="Rhea" id="RHEA:16237"/>
        <dbReference type="Rhea" id="RHEA-COMP:10747"/>
        <dbReference type="Rhea" id="RHEA-COMP:10748"/>
        <dbReference type="ChEBI" id="CHEBI:83833"/>
        <dbReference type="ChEBI" id="CHEBI:83834"/>
        <dbReference type="EC" id="5.2.1.8"/>
    </reaction>
</comment>
<dbReference type="GO" id="GO:0003755">
    <property type="term" value="F:peptidyl-prolyl cis-trans isomerase activity"/>
    <property type="evidence" value="ECO:0007669"/>
    <property type="project" value="UniProtKB-UniRule"/>
</dbReference>
<dbReference type="AlphaFoldDB" id="A0A7D5E7S8"/>
<dbReference type="SUPFAM" id="SSF54534">
    <property type="entry name" value="FKBP-like"/>
    <property type="match status" value="1"/>
</dbReference>
<dbReference type="KEGG" id="mzi:HWN40_05940"/>
<dbReference type="Gene3D" id="3.30.70.2210">
    <property type="match status" value="1"/>
</dbReference>
<dbReference type="RefSeq" id="WP_176964875.1">
    <property type="nucleotide sequence ID" value="NZ_CP058215.1"/>
</dbReference>
<keyword evidence="10" id="KW-1185">Reference proteome</keyword>
<dbReference type="Pfam" id="PF22199">
    <property type="entry name" value="FKBP26_IF"/>
    <property type="match status" value="1"/>
</dbReference>
<evidence type="ECO:0000256" key="2">
    <source>
        <dbReference type="ARBA" id="ARBA00006577"/>
    </source>
</evidence>
<reference evidence="9 10" key="1">
    <citation type="submission" date="2020-06" db="EMBL/GenBank/DDBJ databases">
        <title>Methanolobus halotolerans sp. nov., isolated from a saline lake Tus in Siberia.</title>
        <authorList>
            <person name="Shen Y."/>
            <person name="Chen S.-C."/>
            <person name="Lai M.-C."/>
            <person name="Huang H.-H."/>
            <person name="Chiu H.-H."/>
            <person name="Tang S.-L."/>
            <person name="Rogozin D.Y."/>
            <person name="Degermendzhy A.G."/>
        </authorList>
    </citation>
    <scope>NUCLEOTIDE SEQUENCE [LARGE SCALE GENOMIC DNA]</scope>
    <source>
        <strain evidence="9 10">DSM 21339</strain>
    </source>
</reference>
<dbReference type="Gene3D" id="2.40.10.330">
    <property type="match status" value="1"/>
</dbReference>